<comment type="caution">
    <text evidence="2">The sequence shown here is derived from an EMBL/GenBank/DDBJ whole genome shotgun (WGS) entry which is preliminary data.</text>
</comment>
<evidence type="ECO:0000313" key="2">
    <source>
        <dbReference type="EMBL" id="KAK5598423.1"/>
    </source>
</evidence>
<dbReference type="EMBL" id="JAHHUM010003103">
    <property type="protein sequence ID" value="KAK5598423.1"/>
    <property type="molecule type" value="Genomic_DNA"/>
</dbReference>
<organism evidence="2 3">
    <name type="scientific">Crenichthys baileyi</name>
    <name type="common">White River springfish</name>
    <dbReference type="NCBI Taxonomy" id="28760"/>
    <lineage>
        <taxon>Eukaryota</taxon>
        <taxon>Metazoa</taxon>
        <taxon>Chordata</taxon>
        <taxon>Craniata</taxon>
        <taxon>Vertebrata</taxon>
        <taxon>Euteleostomi</taxon>
        <taxon>Actinopterygii</taxon>
        <taxon>Neopterygii</taxon>
        <taxon>Teleostei</taxon>
        <taxon>Neoteleostei</taxon>
        <taxon>Acanthomorphata</taxon>
        <taxon>Ovalentaria</taxon>
        <taxon>Atherinomorphae</taxon>
        <taxon>Cyprinodontiformes</taxon>
        <taxon>Goodeidae</taxon>
        <taxon>Crenichthys</taxon>
    </lineage>
</organism>
<gene>
    <name evidence="2" type="ORF">CRENBAI_011644</name>
</gene>
<feature type="region of interest" description="Disordered" evidence="1">
    <location>
        <begin position="85"/>
        <end position="108"/>
    </location>
</feature>
<sequence length="143" mass="16151">MEDVEMFRVLVGQRVTVGAHWARKDPTHTVFERSPAKTRSPSLEGRQHRPHHRVSPCGQRTERAAQLSALKLTLLFRDRTSTYSPEATELEISTDNHATEASSGEEEVPRGVFIYSPSLATKRTFMTEIPGIRRPEISTLPIE</sequence>
<reference evidence="2 3" key="1">
    <citation type="submission" date="2021-06" db="EMBL/GenBank/DDBJ databases">
        <authorList>
            <person name="Palmer J.M."/>
        </authorList>
    </citation>
    <scope>NUCLEOTIDE SEQUENCE [LARGE SCALE GENOMIC DNA]</scope>
    <source>
        <strain evidence="2 3">MEX-2019</strain>
        <tissue evidence="2">Muscle</tissue>
    </source>
</reference>
<accession>A0AAV9QMA7</accession>
<name>A0AAV9QMA7_9TELE</name>
<dbReference type="AlphaFoldDB" id="A0AAV9QMA7"/>
<feature type="region of interest" description="Disordered" evidence="1">
    <location>
        <begin position="28"/>
        <end position="60"/>
    </location>
</feature>
<protein>
    <submittedName>
        <fullName evidence="2">Uncharacterized protein</fullName>
    </submittedName>
</protein>
<evidence type="ECO:0000313" key="3">
    <source>
        <dbReference type="Proteomes" id="UP001311232"/>
    </source>
</evidence>
<proteinExistence type="predicted"/>
<dbReference type="Proteomes" id="UP001311232">
    <property type="component" value="Unassembled WGS sequence"/>
</dbReference>
<keyword evidence="3" id="KW-1185">Reference proteome</keyword>
<feature type="non-terminal residue" evidence="2">
    <location>
        <position position="143"/>
    </location>
</feature>
<feature type="compositionally biased region" description="Polar residues" evidence="1">
    <location>
        <begin position="85"/>
        <end position="102"/>
    </location>
</feature>
<evidence type="ECO:0000256" key="1">
    <source>
        <dbReference type="SAM" id="MobiDB-lite"/>
    </source>
</evidence>